<gene>
    <name evidence="6" type="ORF">ACFSCT_06515</name>
</gene>
<dbReference type="Gene3D" id="1.10.10.10">
    <property type="entry name" value="Winged helix-like DNA-binding domain superfamily/Winged helix DNA-binding domain"/>
    <property type="match status" value="1"/>
</dbReference>
<protein>
    <submittedName>
        <fullName evidence="6">IclR family transcriptional regulator</fullName>
    </submittedName>
</protein>
<dbReference type="CDD" id="cd00090">
    <property type="entry name" value="HTH_ARSR"/>
    <property type="match status" value="1"/>
</dbReference>
<name>A0ABW4R609_9RHOB</name>
<dbReference type="InterPro" id="IPR029016">
    <property type="entry name" value="GAF-like_dom_sf"/>
</dbReference>
<dbReference type="InterPro" id="IPR036388">
    <property type="entry name" value="WH-like_DNA-bd_sf"/>
</dbReference>
<comment type="caution">
    <text evidence="6">The sequence shown here is derived from an EMBL/GenBank/DDBJ whole genome shotgun (WGS) entry which is preliminary data.</text>
</comment>
<organism evidence="6 7">
    <name type="scientific">Paracoccus pacificus</name>
    <dbReference type="NCBI Taxonomy" id="1463598"/>
    <lineage>
        <taxon>Bacteria</taxon>
        <taxon>Pseudomonadati</taxon>
        <taxon>Pseudomonadota</taxon>
        <taxon>Alphaproteobacteria</taxon>
        <taxon>Rhodobacterales</taxon>
        <taxon>Paracoccaceae</taxon>
        <taxon>Paracoccus</taxon>
    </lineage>
</organism>
<dbReference type="SMART" id="SM00346">
    <property type="entry name" value="HTH_ICLR"/>
    <property type="match status" value="1"/>
</dbReference>
<evidence type="ECO:0000256" key="2">
    <source>
        <dbReference type="ARBA" id="ARBA00023125"/>
    </source>
</evidence>
<keyword evidence="1" id="KW-0805">Transcription regulation</keyword>
<evidence type="ECO:0000256" key="3">
    <source>
        <dbReference type="ARBA" id="ARBA00023163"/>
    </source>
</evidence>
<dbReference type="InterPro" id="IPR036390">
    <property type="entry name" value="WH_DNA-bd_sf"/>
</dbReference>
<dbReference type="Pfam" id="PF09339">
    <property type="entry name" value="HTH_IclR"/>
    <property type="match status" value="1"/>
</dbReference>
<dbReference type="EMBL" id="JBHUEN010000018">
    <property type="protein sequence ID" value="MFD1881369.1"/>
    <property type="molecule type" value="Genomic_DNA"/>
</dbReference>
<proteinExistence type="predicted"/>
<accession>A0ABW4R609</accession>
<dbReference type="PANTHER" id="PTHR30136:SF8">
    <property type="entry name" value="TRANSCRIPTIONAL REGULATORY PROTEIN"/>
    <property type="match status" value="1"/>
</dbReference>
<dbReference type="Proteomes" id="UP001597213">
    <property type="component" value="Unassembled WGS sequence"/>
</dbReference>
<dbReference type="RefSeq" id="WP_379141163.1">
    <property type="nucleotide sequence ID" value="NZ_JBHUEN010000018.1"/>
</dbReference>
<dbReference type="InterPro" id="IPR005471">
    <property type="entry name" value="Tscrpt_reg_IclR_N"/>
</dbReference>
<dbReference type="PANTHER" id="PTHR30136">
    <property type="entry name" value="HELIX-TURN-HELIX TRANSCRIPTIONAL REGULATOR, ICLR FAMILY"/>
    <property type="match status" value="1"/>
</dbReference>
<dbReference type="SUPFAM" id="SSF46785">
    <property type="entry name" value="Winged helix' DNA-binding domain"/>
    <property type="match status" value="1"/>
</dbReference>
<sequence>MEADHALTQSAAQTVRAADMSLRILQHVAFADVPQGVTQIASAVGIAKGAAYKHLRTLLDHGMLVQDPLTSHYRLGPKLWLMGQRAPQGQAMSEISQPLMRKVRDELGLAVVLSSPTKSSAFVLATFSSNQAIDIGVKPGSNLQLHCSAQGKIFLAYDAHLRESLKDPLPRVTANTITDRSALMAELEQIRRQGYAVAPEEVLLGINALAAPIFDRSGALVGSIGLIGSIGQLGAVPTERQLTLLRELTQTISKRL</sequence>
<dbReference type="Gene3D" id="3.30.450.40">
    <property type="match status" value="1"/>
</dbReference>
<evidence type="ECO:0000313" key="7">
    <source>
        <dbReference type="Proteomes" id="UP001597213"/>
    </source>
</evidence>
<keyword evidence="2" id="KW-0238">DNA-binding</keyword>
<dbReference type="Pfam" id="PF01614">
    <property type="entry name" value="IclR_C"/>
    <property type="match status" value="1"/>
</dbReference>
<keyword evidence="7" id="KW-1185">Reference proteome</keyword>
<feature type="domain" description="IclR-ED" evidence="5">
    <location>
        <begin position="78"/>
        <end position="256"/>
    </location>
</feature>
<dbReference type="SUPFAM" id="SSF55781">
    <property type="entry name" value="GAF domain-like"/>
    <property type="match status" value="1"/>
</dbReference>
<dbReference type="InterPro" id="IPR050707">
    <property type="entry name" value="HTH_MetabolicPath_Reg"/>
</dbReference>
<feature type="domain" description="HTH iclR-type" evidence="4">
    <location>
        <begin position="15"/>
        <end position="77"/>
    </location>
</feature>
<dbReference type="InterPro" id="IPR014757">
    <property type="entry name" value="Tscrpt_reg_IclR_C"/>
</dbReference>
<dbReference type="InterPro" id="IPR011991">
    <property type="entry name" value="ArsR-like_HTH"/>
</dbReference>
<keyword evidence="3" id="KW-0804">Transcription</keyword>
<evidence type="ECO:0000259" key="5">
    <source>
        <dbReference type="PROSITE" id="PS51078"/>
    </source>
</evidence>
<dbReference type="PROSITE" id="PS51077">
    <property type="entry name" value="HTH_ICLR"/>
    <property type="match status" value="1"/>
</dbReference>
<reference evidence="7" key="1">
    <citation type="journal article" date="2019" name="Int. J. Syst. Evol. Microbiol.">
        <title>The Global Catalogue of Microorganisms (GCM) 10K type strain sequencing project: providing services to taxonomists for standard genome sequencing and annotation.</title>
        <authorList>
            <consortium name="The Broad Institute Genomics Platform"/>
            <consortium name="The Broad Institute Genome Sequencing Center for Infectious Disease"/>
            <person name="Wu L."/>
            <person name="Ma J."/>
        </authorList>
    </citation>
    <scope>NUCLEOTIDE SEQUENCE [LARGE SCALE GENOMIC DNA]</scope>
    <source>
        <strain evidence="7">CCUG 56029</strain>
    </source>
</reference>
<evidence type="ECO:0000313" key="6">
    <source>
        <dbReference type="EMBL" id="MFD1881369.1"/>
    </source>
</evidence>
<evidence type="ECO:0000259" key="4">
    <source>
        <dbReference type="PROSITE" id="PS51077"/>
    </source>
</evidence>
<dbReference type="PROSITE" id="PS51078">
    <property type="entry name" value="ICLR_ED"/>
    <property type="match status" value="1"/>
</dbReference>
<evidence type="ECO:0000256" key="1">
    <source>
        <dbReference type="ARBA" id="ARBA00023015"/>
    </source>
</evidence>